<proteinExistence type="predicted"/>
<dbReference type="Gramene" id="evm.model.10.270">
    <property type="protein sequence ID" value="cds.evm.model.10.270"/>
    <property type="gene ID" value="evm.TU.10.270"/>
</dbReference>
<sequence length="138" mass="15548">MIGGPHLARNSRKALERYARALRHEPRAKVLEVAECPPKSQCYECEPITFGESESYHVSYSHNDPLVIEVQIGTMMVARVMIDDEASSNIMFKQALLRMGLTLEDLEPCEQLMYGFNRVSIPLCGKIKLPLTVDIAPK</sequence>
<name>A0A803QN35_CANSA</name>
<dbReference type="EMBL" id="UZAU01000789">
    <property type="status" value="NOT_ANNOTATED_CDS"/>
    <property type="molecule type" value="Genomic_DNA"/>
</dbReference>
<evidence type="ECO:0000313" key="2">
    <source>
        <dbReference type="Proteomes" id="UP000596661"/>
    </source>
</evidence>
<keyword evidence="2" id="KW-1185">Reference proteome</keyword>
<dbReference type="AlphaFoldDB" id="A0A803QN35"/>
<dbReference type="PANTHER" id="PTHR33240">
    <property type="entry name" value="OS08G0508500 PROTEIN"/>
    <property type="match status" value="1"/>
</dbReference>
<accession>A0A803QN35</accession>
<dbReference type="PANTHER" id="PTHR33240:SF15">
    <property type="entry name" value="GAG-PRO-LIKE PROTEIN"/>
    <property type="match status" value="1"/>
</dbReference>
<protein>
    <submittedName>
        <fullName evidence="1">Uncharacterized protein</fullName>
    </submittedName>
</protein>
<reference evidence="1" key="1">
    <citation type="submission" date="2021-03" db="UniProtKB">
        <authorList>
            <consortium name="EnsemblPlants"/>
        </authorList>
    </citation>
    <scope>IDENTIFICATION</scope>
</reference>
<dbReference type="EnsemblPlants" id="evm.model.10.270">
    <property type="protein sequence ID" value="cds.evm.model.10.270"/>
    <property type="gene ID" value="evm.TU.10.270"/>
</dbReference>
<dbReference type="Proteomes" id="UP000596661">
    <property type="component" value="Unassembled WGS sequence"/>
</dbReference>
<evidence type="ECO:0000313" key="1">
    <source>
        <dbReference type="EnsemblPlants" id="cds.evm.model.10.270"/>
    </source>
</evidence>
<organism evidence="1 2">
    <name type="scientific">Cannabis sativa</name>
    <name type="common">Hemp</name>
    <name type="synonym">Marijuana</name>
    <dbReference type="NCBI Taxonomy" id="3483"/>
    <lineage>
        <taxon>Eukaryota</taxon>
        <taxon>Viridiplantae</taxon>
        <taxon>Streptophyta</taxon>
        <taxon>Embryophyta</taxon>
        <taxon>Tracheophyta</taxon>
        <taxon>Spermatophyta</taxon>
        <taxon>Magnoliopsida</taxon>
        <taxon>eudicotyledons</taxon>
        <taxon>Gunneridae</taxon>
        <taxon>Pentapetalae</taxon>
        <taxon>rosids</taxon>
        <taxon>fabids</taxon>
        <taxon>Rosales</taxon>
        <taxon>Cannabaceae</taxon>
        <taxon>Cannabis</taxon>
    </lineage>
</organism>